<dbReference type="Pfam" id="PF00994">
    <property type="entry name" value="MoCF_biosynth"/>
    <property type="match status" value="1"/>
</dbReference>
<keyword evidence="8" id="KW-1185">Reference proteome</keyword>
<dbReference type="Gene3D" id="3.40.980.10">
    <property type="entry name" value="MoaB/Mog-like domain"/>
    <property type="match status" value="1"/>
</dbReference>
<comment type="pathway">
    <text evidence="1 5">Cofactor biosynthesis; molybdopterin biosynthesis.</text>
</comment>
<comment type="similarity">
    <text evidence="2 5">Belongs to the MoaB/Mog family.</text>
</comment>
<dbReference type="RefSeq" id="WP_313912935.1">
    <property type="nucleotide sequence ID" value="NZ_CP135076.1"/>
</dbReference>
<feature type="domain" description="MoaB/Mog" evidence="6">
    <location>
        <begin position="15"/>
        <end position="159"/>
    </location>
</feature>
<dbReference type="PANTHER" id="PTHR43232">
    <property type="entry name" value="MOLYBDENUM COFACTOR BIOSYNTHESIS PROTEIN B"/>
    <property type="match status" value="1"/>
</dbReference>
<comment type="function">
    <text evidence="5">May be involved in the biosynthesis of molybdopterin.</text>
</comment>
<proteinExistence type="inferred from homology"/>
<protein>
    <recommendedName>
        <fullName evidence="3 5">Molybdenum cofactor biosynthesis protein B</fullName>
    </recommendedName>
</protein>
<dbReference type="InterPro" id="IPR013484">
    <property type="entry name" value="MoaB_proteobac"/>
</dbReference>
<evidence type="ECO:0000313" key="7">
    <source>
        <dbReference type="EMBL" id="WNO52467.1"/>
    </source>
</evidence>
<dbReference type="PIRSF" id="PIRSF006443">
    <property type="entry name" value="MoaB"/>
    <property type="match status" value="1"/>
</dbReference>
<keyword evidence="4 5" id="KW-0501">Molybdenum cofactor biosynthesis</keyword>
<dbReference type="SUPFAM" id="SSF53218">
    <property type="entry name" value="Molybdenum cofactor biosynthesis proteins"/>
    <property type="match status" value="1"/>
</dbReference>
<dbReference type="NCBIfam" id="TIGR02667">
    <property type="entry name" value="moaB_proteo"/>
    <property type="match status" value="1"/>
</dbReference>
<evidence type="ECO:0000256" key="5">
    <source>
        <dbReference type="PIRNR" id="PIRNR006443"/>
    </source>
</evidence>
<name>A0ABZ0B5I5_9SPHN</name>
<dbReference type="CDD" id="cd00886">
    <property type="entry name" value="MogA_MoaB"/>
    <property type="match status" value="1"/>
</dbReference>
<dbReference type="PANTHER" id="PTHR43232:SF2">
    <property type="entry name" value="MOLYBDENUM COFACTOR BIOSYNTHESIS PROTEIN B"/>
    <property type="match status" value="1"/>
</dbReference>
<dbReference type="SMART" id="SM00852">
    <property type="entry name" value="MoCF_biosynth"/>
    <property type="match status" value="1"/>
</dbReference>
<evidence type="ECO:0000256" key="2">
    <source>
        <dbReference type="ARBA" id="ARBA00006112"/>
    </source>
</evidence>
<evidence type="ECO:0000256" key="4">
    <source>
        <dbReference type="ARBA" id="ARBA00023150"/>
    </source>
</evidence>
<evidence type="ECO:0000313" key="8">
    <source>
        <dbReference type="Proteomes" id="UP001302249"/>
    </source>
</evidence>
<sequence length="175" mass="19096">MPIDESTPFKPVRIAVLTVSDSRTLAEDRSGDTLVARIEAAGHIVADRHIVRDDCDAIVGLLHGWIDDETVDCVITTGGTGVTGRDVTPEALARVQDKAIEGFGELFRWLSYAKIGTSTIQSRACACVARGTYIFALPGSTGAVKDGWDDILAQQLDIRHRPCNFVELMPRLMER</sequence>
<reference evidence="7 8" key="1">
    <citation type="submission" date="2023-09" db="EMBL/GenBank/DDBJ databases">
        <authorList>
            <person name="Rey-Velasco X."/>
        </authorList>
    </citation>
    <scope>NUCLEOTIDE SEQUENCE [LARGE SCALE GENOMIC DNA]</scope>
    <source>
        <strain evidence="7 8">W311</strain>
    </source>
</reference>
<accession>A0ABZ0B5I5</accession>
<dbReference type="InterPro" id="IPR001453">
    <property type="entry name" value="MoaB/Mog_dom"/>
</dbReference>
<dbReference type="EMBL" id="CP135076">
    <property type="protein sequence ID" value="WNO52467.1"/>
    <property type="molecule type" value="Genomic_DNA"/>
</dbReference>
<evidence type="ECO:0000256" key="1">
    <source>
        <dbReference type="ARBA" id="ARBA00005046"/>
    </source>
</evidence>
<dbReference type="InterPro" id="IPR036425">
    <property type="entry name" value="MoaB/Mog-like_dom_sf"/>
</dbReference>
<organism evidence="7 8">
    <name type="scientific">Stakelama saccharophila</name>
    <dbReference type="NCBI Taxonomy" id="3075605"/>
    <lineage>
        <taxon>Bacteria</taxon>
        <taxon>Pseudomonadati</taxon>
        <taxon>Pseudomonadota</taxon>
        <taxon>Alphaproteobacteria</taxon>
        <taxon>Sphingomonadales</taxon>
        <taxon>Sphingomonadaceae</taxon>
        <taxon>Stakelama</taxon>
    </lineage>
</organism>
<dbReference type="NCBIfam" id="TIGR00177">
    <property type="entry name" value="molyb_syn"/>
    <property type="match status" value="1"/>
</dbReference>
<dbReference type="PROSITE" id="PS01078">
    <property type="entry name" value="MOCF_BIOSYNTHESIS_1"/>
    <property type="match status" value="1"/>
</dbReference>
<dbReference type="InterPro" id="IPR008284">
    <property type="entry name" value="MoCF_biosynth_CS"/>
</dbReference>
<dbReference type="Proteomes" id="UP001302249">
    <property type="component" value="Chromosome"/>
</dbReference>
<dbReference type="InterPro" id="IPR012245">
    <property type="entry name" value="MoaB"/>
</dbReference>
<evidence type="ECO:0000256" key="3">
    <source>
        <dbReference type="ARBA" id="ARBA00015262"/>
    </source>
</evidence>
<evidence type="ECO:0000259" key="6">
    <source>
        <dbReference type="SMART" id="SM00852"/>
    </source>
</evidence>
<gene>
    <name evidence="7" type="primary">moaB</name>
    <name evidence="7" type="ORF">RPR59_08235</name>
</gene>